<dbReference type="RefSeq" id="WP_274992245.1">
    <property type="nucleotide sequence ID" value="NZ_JAJQQP010000002.1"/>
</dbReference>
<comment type="similarity">
    <text evidence="1">Belongs to the short-chain dehydrogenases/reductases (SDR) family.</text>
</comment>
<dbReference type="EC" id="1.1.1.100" evidence="2"/>
<dbReference type="Pfam" id="PF13561">
    <property type="entry name" value="adh_short_C2"/>
    <property type="match status" value="1"/>
</dbReference>
<dbReference type="EMBL" id="JAVDYE010000001">
    <property type="protein sequence ID" value="MDR7380858.1"/>
    <property type="molecule type" value="Genomic_DNA"/>
</dbReference>
<dbReference type="Gene3D" id="3.40.50.720">
    <property type="entry name" value="NAD(P)-binding Rossmann-like Domain"/>
    <property type="match status" value="1"/>
</dbReference>
<dbReference type="GO" id="GO:0004316">
    <property type="term" value="F:3-oxoacyl-[acyl-carrier-protein] reductase (NADPH) activity"/>
    <property type="evidence" value="ECO:0007669"/>
    <property type="project" value="UniProtKB-EC"/>
</dbReference>
<dbReference type="InterPro" id="IPR002347">
    <property type="entry name" value="SDR_fam"/>
</dbReference>
<sequence>MADNVVAGEAENGPGRRFEGRVALITGASRGIGLAIAHRLVAEGGRVVITGRSADTLKEAVAELGPDRALGIAGKADDAEHRADAIGQAVDRFGRLDHLVNNAGINPAYGPLAELETGVARKILEVNVLAALEWTRESVAAAAGAAAADSSAATGHGLRSIVNMASIAGTASGPNIAFYGVSKAALINLTLQLADELAPATRVNALAPAVIKTRLARALYEGREEEASAAYPLRRLGVPDDVAGPAAFLLSDDAAWVTGQTLRVDGGASVRAAW</sequence>
<dbReference type="InterPro" id="IPR020904">
    <property type="entry name" value="Sc_DH/Rdtase_CS"/>
</dbReference>
<evidence type="ECO:0000313" key="3">
    <source>
        <dbReference type="Proteomes" id="UP001183585"/>
    </source>
</evidence>
<dbReference type="CDD" id="cd05233">
    <property type="entry name" value="SDR_c"/>
    <property type="match status" value="1"/>
</dbReference>
<keyword evidence="3" id="KW-1185">Reference proteome</keyword>
<organism evidence="2 3">
    <name type="scientific">Promicromonospora iranensis</name>
    <dbReference type="NCBI Taxonomy" id="1105144"/>
    <lineage>
        <taxon>Bacteria</taxon>
        <taxon>Bacillati</taxon>
        <taxon>Actinomycetota</taxon>
        <taxon>Actinomycetes</taxon>
        <taxon>Micrococcales</taxon>
        <taxon>Promicromonosporaceae</taxon>
        <taxon>Promicromonospora</taxon>
    </lineage>
</organism>
<proteinExistence type="inferred from homology"/>
<dbReference type="PROSITE" id="PS00061">
    <property type="entry name" value="ADH_SHORT"/>
    <property type="match status" value="1"/>
</dbReference>
<dbReference type="PRINTS" id="PR00080">
    <property type="entry name" value="SDRFAMILY"/>
</dbReference>
<accession>A0ABU2CHP8</accession>
<comment type="caution">
    <text evidence="2">The sequence shown here is derived from an EMBL/GenBank/DDBJ whole genome shotgun (WGS) entry which is preliminary data.</text>
</comment>
<dbReference type="Proteomes" id="UP001183585">
    <property type="component" value="Unassembled WGS sequence"/>
</dbReference>
<dbReference type="NCBIfam" id="NF005559">
    <property type="entry name" value="PRK07231.1"/>
    <property type="match status" value="1"/>
</dbReference>
<name>A0ABU2CHP8_9MICO</name>
<dbReference type="PANTHER" id="PTHR43943:SF2">
    <property type="entry name" value="DEHYDROGENASE_REDUCTASE 4"/>
    <property type="match status" value="1"/>
</dbReference>
<evidence type="ECO:0000313" key="2">
    <source>
        <dbReference type="EMBL" id="MDR7380858.1"/>
    </source>
</evidence>
<evidence type="ECO:0000256" key="1">
    <source>
        <dbReference type="ARBA" id="ARBA00006484"/>
    </source>
</evidence>
<keyword evidence="2" id="KW-0560">Oxidoreductase</keyword>
<dbReference type="InterPro" id="IPR036291">
    <property type="entry name" value="NAD(P)-bd_dom_sf"/>
</dbReference>
<dbReference type="PANTHER" id="PTHR43943">
    <property type="entry name" value="DEHYDROGENASE/REDUCTASE (SDR FAMILY) MEMBER 4"/>
    <property type="match status" value="1"/>
</dbReference>
<dbReference type="PRINTS" id="PR00081">
    <property type="entry name" value="GDHRDH"/>
</dbReference>
<protein>
    <submittedName>
        <fullName evidence="2">3-oxoacyl-[acyl-carrier protein] reductase</fullName>
        <ecNumber evidence="2">1.1.1.100</ecNumber>
    </submittedName>
</protein>
<dbReference type="SUPFAM" id="SSF51735">
    <property type="entry name" value="NAD(P)-binding Rossmann-fold domains"/>
    <property type="match status" value="1"/>
</dbReference>
<gene>
    <name evidence="2" type="ORF">J2S48_000373</name>
</gene>
<reference evidence="2 3" key="1">
    <citation type="submission" date="2023-07" db="EMBL/GenBank/DDBJ databases">
        <title>Sequencing the genomes of 1000 actinobacteria strains.</title>
        <authorList>
            <person name="Klenk H.-P."/>
        </authorList>
    </citation>
    <scope>NUCLEOTIDE SEQUENCE [LARGE SCALE GENOMIC DNA]</scope>
    <source>
        <strain evidence="2 3">DSM 45554</strain>
    </source>
</reference>